<protein>
    <recommendedName>
        <fullName evidence="1">HNH nuclease domain-containing protein</fullName>
    </recommendedName>
</protein>
<dbReference type="RefSeq" id="WP_088918686.1">
    <property type="nucleotide sequence ID" value="NZ_CP018632.1"/>
</dbReference>
<reference evidence="2 3" key="1">
    <citation type="submission" date="2016-12" db="EMBL/GenBank/DDBJ databases">
        <authorList>
            <person name="Song W.-J."/>
            <person name="Kurnit D.M."/>
        </authorList>
    </citation>
    <scope>NUCLEOTIDE SEQUENCE [LARGE SCALE GENOMIC DNA]</scope>
    <source>
        <strain evidence="2 3">IMCC3135</strain>
    </source>
</reference>
<dbReference type="OrthoDB" id="529575at2"/>
<dbReference type="InterPro" id="IPR003615">
    <property type="entry name" value="HNH_nuc"/>
</dbReference>
<dbReference type="AlphaFoldDB" id="A0A2Z2NXG6"/>
<dbReference type="KEGG" id="gai:IMCC3135_17190"/>
<keyword evidence="3" id="KW-1185">Reference proteome</keyword>
<dbReference type="Proteomes" id="UP000250079">
    <property type="component" value="Chromosome"/>
</dbReference>
<dbReference type="EMBL" id="CP018632">
    <property type="protein sequence ID" value="ASJ73520.1"/>
    <property type="molecule type" value="Genomic_DNA"/>
</dbReference>
<evidence type="ECO:0000313" key="3">
    <source>
        <dbReference type="Proteomes" id="UP000250079"/>
    </source>
</evidence>
<gene>
    <name evidence="2" type="ORF">IMCC3135_17190</name>
</gene>
<evidence type="ECO:0000259" key="1">
    <source>
        <dbReference type="Pfam" id="PF13391"/>
    </source>
</evidence>
<name>A0A2Z2NXG6_9GAMM</name>
<sequence>MDFSDIEDKKHWMVYQTPHYDIPLQDIDTLRVVTTKQGKRSPREGDIVWLWGKVGSVPSKGFHVRSCFIAGNNSGGTINAQNDVGVLFQKMPLLDKQNWFQLLKAMQPWAHGPILLNLRHENVNKARNYSEIQEGLVALLQSHPDFSTSDSSEKEVIEDQQEISNDPDLSQTEKEQLISARVGQGAFRKDVLSIWNGCCAATLSSEQTMITASHIVPWRRCKSNGQRLDPANGIPLCASLDRLFDQGRITFKRSGTGQDFYLLASSQLEDTMKTLEKAGLTGGKSPQDHGIRFPKKGAELERFAEHLAIHAVETFKP</sequence>
<organism evidence="2 3">
    <name type="scientific">Granulosicoccus antarcticus IMCC3135</name>
    <dbReference type="NCBI Taxonomy" id="1192854"/>
    <lineage>
        <taxon>Bacteria</taxon>
        <taxon>Pseudomonadati</taxon>
        <taxon>Pseudomonadota</taxon>
        <taxon>Gammaproteobacteria</taxon>
        <taxon>Chromatiales</taxon>
        <taxon>Granulosicoccaceae</taxon>
        <taxon>Granulosicoccus</taxon>
    </lineage>
</organism>
<proteinExistence type="predicted"/>
<dbReference type="Pfam" id="PF13391">
    <property type="entry name" value="HNH_2"/>
    <property type="match status" value="1"/>
</dbReference>
<feature type="domain" description="HNH nuclease" evidence="1">
    <location>
        <begin position="199"/>
        <end position="252"/>
    </location>
</feature>
<accession>A0A2Z2NXG6</accession>
<evidence type="ECO:0000313" key="2">
    <source>
        <dbReference type="EMBL" id="ASJ73520.1"/>
    </source>
</evidence>